<evidence type="ECO:0000313" key="2">
    <source>
        <dbReference type="Proteomes" id="UP000789920"/>
    </source>
</evidence>
<feature type="non-terminal residue" evidence="1">
    <location>
        <position position="1"/>
    </location>
</feature>
<protein>
    <submittedName>
        <fullName evidence="1">2699_t:CDS:1</fullName>
    </submittedName>
</protein>
<accession>A0ACA9PB98</accession>
<proteinExistence type="predicted"/>
<evidence type="ECO:0000313" key="1">
    <source>
        <dbReference type="EMBL" id="CAG8699713.1"/>
    </source>
</evidence>
<organism evidence="1 2">
    <name type="scientific">Racocetra persica</name>
    <dbReference type="NCBI Taxonomy" id="160502"/>
    <lineage>
        <taxon>Eukaryota</taxon>
        <taxon>Fungi</taxon>
        <taxon>Fungi incertae sedis</taxon>
        <taxon>Mucoromycota</taxon>
        <taxon>Glomeromycotina</taxon>
        <taxon>Glomeromycetes</taxon>
        <taxon>Diversisporales</taxon>
        <taxon>Gigasporaceae</taxon>
        <taxon>Racocetra</taxon>
    </lineage>
</organism>
<feature type="non-terminal residue" evidence="1">
    <location>
        <position position="103"/>
    </location>
</feature>
<comment type="caution">
    <text evidence="1">The sequence shown here is derived from an EMBL/GenBank/DDBJ whole genome shotgun (WGS) entry which is preliminary data.</text>
</comment>
<sequence length="103" mass="12093">IKFWLKIGYEVMNLRASQQQIEQLYEAQRQNSIKQKCQDTYNGNWIQSWSDISNVAAEFSHAIQTLYDCARKGKFPVNTEIMIRIIKSTESLLSNTFDRDQNL</sequence>
<dbReference type="Proteomes" id="UP000789920">
    <property type="component" value="Unassembled WGS sequence"/>
</dbReference>
<gene>
    <name evidence="1" type="ORF">RPERSI_LOCUS9963</name>
</gene>
<name>A0ACA9PB98_9GLOM</name>
<dbReference type="EMBL" id="CAJVQC010019232">
    <property type="protein sequence ID" value="CAG8699713.1"/>
    <property type="molecule type" value="Genomic_DNA"/>
</dbReference>
<reference evidence="1" key="1">
    <citation type="submission" date="2021-06" db="EMBL/GenBank/DDBJ databases">
        <authorList>
            <person name="Kallberg Y."/>
            <person name="Tangrot J."/>
            <person name="Rosling A."/>
        </authorList>
    </citation>
    <scope>NUCLEOTIDE SEQUENCE</scope>
    <source>
        <strain evidence="1">MA461A</strain>
    </source>
</reference>
<keyword evidence="2" id="KW-1185">Reference proteome</keyword>